<accession>A0A4Y7PGI1</accession>
<comment type="similarity">
    <text evidence="1">Belongs to the peptidase A1 family.</text>
</comment>
<dbReference type="STRING" id="50990.A0A4Y7PGI1"/>
<keyword evidence="6" id="KW-1185">Reference proteome</keyword>
<dbReference type="PANTHER" id="PTHR47966">
    <property type="entry name" value="BETA-SITE APP-CLEAVING ENZYME, ISOFORM A-RELATED"/>
    <property type="match status" value="1"/>
</dbReference>
<dbReference type="Pfam" id="PF00026">
    <property type="entry name" value="Asp"/>
    <property type="match status" value="1"/>
</dbReference>
<dbReference type="InterPro" id="IPR001969">
    <property type="entry name" value="Aspartic_peptidase_AS"/>
</dbReference>
<dbReference type="OrthoDB" id="660550at2759"/>
<dbReference type="GO" id="GO:0004190">
    <property type="term" value="F:aspartic-type endopeptidase activity"/>
    <property type="evidence" value="ECO:0007669"/>
    <property type="project" value="UniProtKB-KW"/>
</dbReference>
<dbReference type="PANTHER" id="PTHR47966:SF57">
    <property type="entry name" value="PEPTIDASE A1 DOMAIN-CONTAINING PROTEIN"/>
    <property type="match status" value="1"/>
</dbReference>
<dbReference type="InterPro" id="IPR001461">
    <property type="entry name" value="Aspartic_peptidase_A1"/>
</dbReference>
<dbReference type="Proteomes" id="UP000294933">
    <property type="component" value="Unassembled WGS sequence"/>
</dbReference>
<evidence type="ECO:0000313" key="6">
    <source>
        <dbReference type="Proteomes" id="UP000294933"/>
    </source>
</evidence>
<reference evidence="5 6" key="1">
    <citation type="submission" date="2018-06" db="EMBL/GenBank/DDBJ databases">
        <title>A transcriptomic atlas of mushroom development highlights an independent origin of complex multicellularity.</title>
        <authorList>
            <consortium name="DOE Joint Genome Institute"/>
            <person name="Krizsan K."/>
            <person name="Almasi E."/>
            <person name="Merenyi Z."/>
            <person name="Sahu N."/>
            <person name="Viragh M."/>
            <person name="Koszo T."/>
            <person name="Mondo S."/>
            <person name="Kiss B."/>
            <person name="Balint B."/>
            <person name="Kues U."/>
            <person name="Barry K."/>
            <person name="Hegedus J.C."/>
            <person name="Henrissat B."/>
            <person name="Johnson J."/>
            <person name="Lipzen A."/>
            <person name="Ohm R."/>
            <person name="Nagy I."/>
            <person name="Pangilinan J."/>
            <person name="Yan J."/>
            <person name="Xiong Y."/>
            <person name="Grigoriev I.V."/>
            <person name="Hibbett D.S."/>
            <person name="Nagy L.G."/>
        </authorList>
    </citation>
    <scope>NUCLEOTIDE SEQUENCE [LARGE SCALE GENOMIC DNA]</scope>
    <source>
        <strain evidence="5 6">SZMC22713</strain>
    </source>
</reference>
<dbReference type="InterPro" id="IPR021109">
    <property type="entry name" value="Peptidase_aspartic_dom_sf"/>
</dbReference>
<feature type="signal peptide" evidence="3">
    <location>
        <begin position="1"/>
        <end position="19"/>
    </location>
</feature>
<dbReference type="CDD" id="cd05471">
    <property type="entry name" value="pepsin_like"/>
    <property type="match status" value="1"/>
</dbReference>
<keyword evidence="2" id="KW-0378">Hydrolase</keyword>
<dbReference type="AlphaFoldDB" id="A0A4Y7PGI1"/>
<evidence type="ECO:0000259" key="4">
    <source>
        <dbReference type="PROSITE" id="PS51767"/>
    </source>
</evidence>
<organism evidence="5 6">
    <name type="scientific">Rickenella mellea</name>
    <dbReference type="NCBI Taxonomy" id="50990"/>
    <lineage>
        <taxon>Eukaryota</taxon>
        <taxon>Fungi</taxon>
        <taxon>Dikarya</taxon>
        <taxon>Basidiomycota</taxon>
        <taxon>Agaricomycotina</taxon>
        <taxon>Agaricomycetes</taxon>
        <taxon>Hymenochaetales</taxon>
        <taxon>Rickenellaceae</taxon>
        <taxon>Rickenella</taxon>
    </lineage>
</organism>
<dbReference type="EMBL" id="ML170335">
    <property type="protein sequence ID" value="TDL14467.1"/>
    <property type="molecule type" value="Genomic_DNA"/>
</dbReference>
<evidence type="ECO:0000256" key="2">
    <source>
        <dbReference type="ARBA" id="ARBA00022750"/>
    </source>
</evidence>
<dbReference type="GO" id="GO:0006508">
    <property type="term" value="P:proteolysis"/>
    <property type="evidence" value="ECO:0007669"/>
    <property type="project" value="UniProtKB-KW"/>
</dbReference>
<keyword evidence="2" id="KW-0064">Aspartyl protease</keyword>
<proteinExistence type="inferred from homology"/>
<protein>
    <submittedName>
        <fullName evidence="5">Acid protease</fullName>
    </submittedName>
</protein>
<dbReference type="PROSITE" id="PS51767">
    <property type="entry name" value="PEPTIDASE_A1"/>
    <property type="match status" value="1"/>
</dbReference>
<evidence type="ECO:0000313" key="5">
    <source>
        <dbReference type="EMBL" id="TDL14467.1"/>
    </source>
</evidence>
<feature type="domain" description="Peptidase A1" evidence="4">
    <location>
        <begin position="76"/>
        <end position="228"/>
    </location>
</feature>
<keyword evidence="5" id="KW-0645">Protease</keyword>
<name>A0A4Y7PGI1_9AGAM</name>
<dbReference type="SUPFAM" id="SSF50630">
    <property type="entry name" value="Acid proteases"/>
    <property type="match status" value="1"/>
</dbReference>
<keyword evidence="3" id="KW-0732">Signal</keyword>
<evidence type="ECO:0000256" key="1">
    <source>
        <dbReference type="ARBA" id="ARBA00007447"/>
    </source>
</evidence>
<feature type="chain" id="PRO_5021289877" evidence="3">
    <location>
        <begin position="20"/>
        <end position="228"/>
    </location>
</feature>
<gene>
    <name evidence="5" type="ORF">BD410DRAFT_757226</name>
</gene>
<dbReference type="PROSITE" id="PS00141">
    <property type="entry name" value="ASP_PROTEASE"/>
    <property type="match status" value="1"/>
</dbReference>
<sequence>MFPASTVVSTLLLVNAVAAGQVNVIHNSGITLPFAVKLKLNGSSIADIDRSRAAALKRRIGKGDSSFPVTNAGVIYVASVGVGNPATQYNLLIDTGSSNTWIGAGKAYQKTSTTREAGNAVSVTYGSGSFSGEEFTDTVTLSSSLVIAGQSIGVASTSTGFDGVDGILGIGPTDLTHNSLILYIDGPPLSTLRLTTLCHHLDSELHFHVCSHQASDIWCPFIQEEVDE</sequence>
<dbReference type="InterPro" id="IPR033121">
    <property type="entry name" value="PEPTIDASE_A1"/>
</dbReference>
<dbReference type="Gene3D" id="2.40.70.10">
    <property type="entry name" value="Acid Proteases"/>
    <property type="match status" value="1"/>
</dbReference>
<dbReference type="InterPro" id="IPR034164">
    <property type="entry name" value="Pepsin-like_dom"/>
</dbReference>
<dbReference type="VEuPathDB" id="FungiDB:BD410DRAFT_757226"/>
<evidence type="ECO:0000256" key="3">
    <source>
        <dbReference type="SAM" id="SignalP"/>
    </source>
</evidence>